<dbReference type="EMBL" id="JAKOGI010001704">
    <property type="protein sequence ID" value="KAJ8424347.1"/>
    <property type="molecule type" value="Genomic_DNA"/>
</dbReference>
<name>A0A9Q1GRY8_9CARY</name>
<evidence type="ECO:0000313" key="2">
    <source>
        <dbReference type="EMBL" id="KAJ8424347.1"/>
    </source>
</evidence>
<comment type="caution">
    <text evidence="2">The sequence shown here is derived from an EMBL/GenBank/DDBJ whole genome shotgun (WGS) entry which is preliminary data.</text>
</comment>
<dbReference type="PANTHER" id="PTHR46890:SF48">
    <property type="entry name" value="RNA-DIRECTED DNA POLYMERASE"/>
    <property type="match status" value="1"/>
</dbReference>
<feature type="region of interest" description="Disordered" evidence="1">
    <location>
        <begin position="298"/>
        <end position="348"/>
    </location>
</feature>
<evidence type="ECO:0008006" key="4">
    <source>
        <dbReference type="Google" id="ProtNLM"/>
    </source>
</evidence>
<sequence length="737" mass="81038">MYYGSNKIGGESCTSWSVQPAREVPVEVEIADARMVATGFHGGSTVKQLSHPCSLSPEVPPVGEATPSAAEMAHLAGQSKASDPTAGQAQAVPELGGSMETNSHPLNLVLAQPPHSVSRSGWAYPLSTPTQNAQIVGSITAETSTLAAPIPSGATQPSIAQNTQNVHSQGPASGTCRTASMVARAAKLSHAPESAQLLVSDEGNYNNVLDEITYWQSAVLCTVMGANPSYEIMKAFFNRPFPDHVDFFNEEGVLIRQQVTYEWVPSKYTHCAMLGHTEEVCKKKKGVVRMEWRKKTQPSLLTSSVAGQPAPSTTPSPPQLETSTSLEPPPEDFTLVSKGTAPKRPSVTPVAPLSELHNSAWCILGDFNTILSKNERIRGNECKNCLAQELSSRGQKNIWSKLDRVFINNLWYEIFNFTLAKVLPLGLSDHSPILLQLHVPPRPPSHFQFCDMWSSHRDFRSIVSASLPDTSSQDILCLTRVYFSQALQCSPNNAALKHLENEARANYISILFSSLALLRQQCKMDWISYGDDSTRFFFAKAKQRKLTTYIYSIHDASDNEVEGFDFVGDMLFSYYRYHLGKASMWRAPLDPATIAQGATLFMEQQLELCIPFSDNDIKEAMFDIPNHKSPGPDGFSSRFFKSSCNYTGPLVCAVVRKFLQSGSMPLFISATKLIVLPKVASPCNASNFRPISCCNVIYKVITKLLGSRLKRVMPYLINPSQGAFVSCREILFNVLIC</sequence>
<dbReference type="OrthoDB" id="1934719at2759"/>
<gene>
    <name evidence="2" type="ORF">Cgig2_032214</name>
</gene>
<dbReference type="InterPro" id="IPR052343">
    <property type="entry name" value="Retrotransposon-Effector_Assoc"/>
</dbReference>
<accession>A0A9Q1GRY8</accession>
<dbReference type="Proteomes" id="UP001153076">
    <property type="component" value="Unassembled WGS sequence"/>
</dbReference>
<dbReference type="InterPro" id="IPR036691">
    <property type="entry name" value="Endo/exonu/phosph_ase_sf"/>
</dbReference>
<dbReference type="SUPFAM" id="SSF56219">
    <property type="entry name" value="DNase I-like"/>
    <property type="match status" value="1"/>
</dbReference>
<evidence type="ECO:0000256" key="1">
    <source>
        <dbReference type="SAM" id="MobiDB-lite"/>
    </source>
</evidence>
<proteinExistence type="predicted"/>
<evidence type="ECO:0000313" key="3">
    <source>
        <dbReference type="Proteomes" id="UP001153076"/>
    </source>
</evidence>
<reference evidence="2" key="1">
    <citation type="submission" date="2022-04" db="EMBL/GenBank/DDBJ databases">
        <title>Carnegiea gigantea Genome sequencing and assembly v2.</title>
        <authorList>
            <person name="Copetti D."/>
            <person name="Sanderson M.J."/>
            <person name="Burquez A."/>
            <person name="Wojciechowski M.F."/>
        </authorList>
    </citation>
    <scope>NUCLEOTIDE SEQUENCE</scope>
    <source>
        <strain evidence="2">SGP5-SGP5p</strain>
        <tissue evidence="2">Aerial part</tissue>
    </source>
</reference>
<organism evidence="2 3">
    <name type="scientific">Carnegiea gigantea</name>
    <dbReference type="NCBI Taxonomy" id="171969"/>
    <lineage>
        <taxon>Eukaryota</taxon>
        <taxon>Viridiplantae</taxon>
        <taxon>Streptophyta</taxon>
        <taxon>Embryophyta</taxon>
        <taxon>Tracheophyta</taxon>
        <taxon>Spermatophyta</taxon>
        <taxon>Magnoliopsida</taxon>
        <taxon>eudicotyledons</taxon>
        <taxon>Gunneridae</taxon>
        <taxon>Pentapetalae</taxon>
        <taxon>Caryophyllales</taxon>
        <taxon>Cactineae</taxon>
        <taxon>Cactaceae</taxon>
        <taxon>Cactoideae</taxon>
        <taxon>Echinocereeae</taxon>
        <taxon>Carnegiea</taxon>
    </lineage>
</organism>
<protein>
    <recommendedName>
        <fullName evidence="4">Reverse transcriptase domain-containing protein</fullName>
    </recommendedName>
</protein>
<dbReference type="PANTHER" id="PTHR46890">
    <property type="entry name" value="NON-LTR RETROLELEMENT REVERSE TRANSCRIPTASE-LIKE PROTEIN-RELATED"/>
    <property type="match status" value="1"/>
</dbReference>
<dbReference type="AlphaFoldDB" id="A0A9Q1GRY8"/>
<dbReference type="Gene3D" id="3.60.10.10">
    <property type="entry name" value="Endonuclease/exonuclease/phosphatase"/>
    <property type="match status" value="1"/>
</dbReference>
<keyword evidence="3" id="KW-1185">Reference proteome</keyword>